<dbReference type="InterPro" id="IPR017871">
    <property type="entry name" value="ABC_transporter-like_CS"/>
</dbReference>
<evidence type="ECO:0000256" key="1">
    <source>
        <dbReference type="ARBA" id="ARBA00022448"/>
    </source>
</evidence>
<dbReference type="GO" id="GO:0008643">
    <property type="term" value="P:carbohydrate transport"/>
    <property type="evidence" value="ECO:0007669"/>
    <property type="project" value="InterPro"/>
</dbReference>
<dbReference type="Gene3D" id="2.40.50.140">
    <property type="entry name" value="Nucleic acid-binding proteins"/>
    <property type="match status" value="1"/>
</dbReference>
<sequence>MGKLILQDIHKSYGKDEVLHGINIETGENQFLVLIGPSGCGKTTLLNIIAGLEQESGGDILLNDRRLNGLSPKDRDIAMVFQSYALYPSMTVRNNILFALENRKVPKAEREQILMDVARMLQIEHLLDRRPRQLSGGQQQRVAIGRAIARRPTLFLFDEPLSNLDAKLRVEMRSEIKRLHQQLQTSMVYVTHDQIEAMTMGDLIAVMNEGVIQQLGSPESIYNDPANRFVAGFMGSPSMNFLPVVPREEASGLCLRVAGAEGDGNLLPVPPKMQGALRGQLGRRITLGIRPEQITDPGSAREGEALHSIELDVELLEPTGPDTLVFTRLDGHSLVARVHPSTHLQIGSRCTLSFHMERAVFFDPENGSRLA</sequence>
<evidence type="ECO:0000313" key="5">
    <source>
        <dbReference type="EMBL" id="MBU2787182.1"/>
    </source>
</evidence>
<evidence type="ECO:0000259" key="4">
    <source>
        <dbReference type="PROSITE" id="PS50893"/>
    </source>
</evidence>
<dbReference type="InterPro" id="IPR015855">
    <property type="entry name" value="ABC_transpr_MalK-like"/>
</dbReference>
<dbReference type="PROSITE" id="PS50893">
    <property type="entry name" value="ABC_TRANSPORTER_2"/>
    <property type="match status" value="1"/>
</dbReference>
<dbReference type="InterPro" id="IPR040582">
    <property type="entry name" value="OB_MalK-like"/>
</dbReference>
<dbReference type="NCBIfam" id="NF008653">
    <property type="entry name" value="PRK11650.1"/>
    <property type="match status" value="1"/>
</dbReference>
<dbReference type="Gene3D" id="2.40.50.100">
    <property type="match status" value="1"/>
</dbReference>
<dbReference type="Pfam" id="PF00005">
    <property type="entry name" value="ABC_tran"/>
    <property type="match status" value="1"/>
</dbReference>
<dbReference type="RefSeq" id="WP_215872150.1">
    <property type="nucleotide sequence ID" value="NZ_JAAXYO010000036.1"/>
</dbReference>
<dbReference type="InterPro" id="IPR003439">
    <property type="entry name" value="ABC_transporter-like_ATP-bd"/>
</dbReference>
<dbReference type="PANTHER" id="PTHR43875:SF14">
    <property type="entry name" value="ABC TRANSPORTER ATP-BINDING PROTEIN"/>
    <property type="match status" value="1"/>
</dbReference>
<comment type="caution">
    <text evidence="5">The sequence shown here is derived from an EMBL/GenBank/DDBJ whole genome shotgun (WGS) entry which is preliminary data.</text>
</comment>
<feature type="domain" description="ABC transporter" evidence="4">
    <location>
        <begin position="4"/>
        <end position="234"/>
    </location>
</feature>
<dbReference type="Gene3D" id="3.40.50.300">
    <property type="entry name" value="P-loop containing nucleotide triphosphate hydrolases"/>
    <property type="match status" value="1"/>
</dbReference>
<dbReference type="GO" id="GO:0140359">
    <property type="term" value="F:ABC-type transporter activity"/>
    <property type="evidence" value="ECO:0007669"/>
    <property type="project" value="InterPro"/>
</dbReference>
<dbReference type="InterPro" id="IPR012340">
    <property type="entry name" value="NA-bd_OB-fold"/>
</dbReference>
<dbReference type="AlphaFoldDB" id="A0AAE2YND0"/>
<keyword evidence="3 5" id="KW-0067">ATP-binding</keyword>
<accession>A0AAE2YND0</accession>
<keyword evidence="6" id="KW-1185">Reference proteome</keyword>
<keyword evidence="2" id="KW-0547">Nucleotide-binding</keyword>
<dbReference type="Pfam" id="PF17912">
    <property type="entry name" value="OB_MalK"/>
    <property type="match status" value="1"/>
</dbReference>
<name>A0AAE2YND0_9PROT</name>
<dbReference type="FunFam" id="3.40.50.300:FF:000042">
    <property type="entry name" value="Maltose/maltodextrin ABC transporter, ATP-binding protein"/>
    <property type="match status" value="1"/>
</dbReference>
<dbReference type="GO" id="GO:0005524">
    <property type="term" value="F:ATP binding"/>
    <property type="evidence" value="ECO:0007669"/>
    <property type="project" value="UniProtKB-KW"/>
</dbReference>
<reference evidence="5" key="1">
    <citation type="journal article" date="2021" name="ISME J.">
        <title>Genomic evolution of the class Acidithiobacillia: deep-branching Proteobacteria living in extreme acidic conditions.</title>
        <authorList>
            <person name="Moya-Beltran A."/>
            <person name="Beard S."/>
            <person name="Rojas-Villalobos C."/>
            <person name="Issotta F."/>
            <person name="Gallardo Y."/>
            <person name="Ulloa R."/>
            <person name="Giaveno A."/>
            <person name="Degli Esposti M."/>
            <person name="Johnson D.B."/>
            <person name="Quatrini R."/>
        </authorList>
    </citation>
    <scope>NUCLEOTIDE SEQUENCE</scope>
    <source>
        <strain evidence="5">VAN18-1</strain>
    </source>
</reference>
<dbReference type="InterPro" id="IPR003593">
    <property type="entry name" value="AAA+_ATPase"/>
</dbReference>
<gene>
    <name evidence="5" type="primary">ugpC</name>
    <name evidence="5" type="ORF">HFQ13_02965</name>
</gene>
<dbReference type="CDD" id="cd03301">
    <property type="entry name" value="ABC_MalK_N"/>
    <property type="match status" value="1"/>
</dbReference>
<dbReference type="InterPro" id="IPR047641">
    <property type="entry name" value="ABC_transpr_MalK/UgpC-like"/>
</dbReference>
<dbReference type="GO" id="GO:0016887">
    <property type="term" value="F:ATP hydrolysis activity"/>
    <property type="evidence" value="ECO:0007669"/>
    <property type="project" value="InterPro"/>
</dbReference>
<evidence type="ECO:0000256" key="2">
    <source>
        <dbReference type="ARBA" id="ARBA00022741"/>
    </source>
</evidence>
<evidence type="ECO:0000313" key="6">
    <source>
        <dbReference type="Proteomes" id="UP001197378"/>
    </source>
</evidence>
<dbReference type="InterPro" id="IPR008995">
    <property type="entry name" value="Mo/tungstate-bd_C_term_dom"/>
</dbReference>
<organism evidence="5 6">
    <name type="scientific">Igneacidithiobacillus copahuensis</name>
    <dbReference type="NCBI Taxonomy" id="2724909"/>
    <lineage>
        <taxon>Bacteria</taxon>
        <taxon>Pseudomonadati</taxon>
        <taxon>Pseudomonadota</taxon>
        <taxon>Acidithiobacillia</taxon>
        <taxon>Acidithiobacillales</taxon>
        <taxon>Acidithiobacillaceae</taxon>
        <taxon>Igneacidithiobacillus</taxon>
    </lineage>
</organism>
<dbReference type="SMART" id="SM00382">
    <property type="entry name" value="AAA"/>
    <property type="match status" value="1"/>
</dbReference>
<dbReference type="EMBL" id="JAAXYO010000036">
    <property type="protein sequence ID" value="MBU2787182.1"/>
    <property type="molecule type" value="Genomic_DNA"/>
</dbReference>
<protein>
    <submittedName>
        <fullName evidence="5">Sn-glycerol-3-phosphate ABC transporter ATP-binding protein UgpC</fullName>
    </submittedName>
</protein>
<dbReference type="SUPFAM" id="SSF50331">
    <property type="entry name" value="MOP-like"/>
    <property type="match status" value="1"/>
</dbReference>
<evidence type="ECO:0000256" key="3">
    <source>
        <dbReference type="ARBA" id="ARBA00022840"/>
    </source>
</evidence>
<keyword evidence="1" id="KW-0813">Transport</keyword>
<dbReference type="InterPro" id="IPR027417">
    <property type="entry name" value="P-loop_NTPase"/>
</dbReference>
<dbReference type="Proteomes" id="UP001197378">
    <property type="component" value="Unassembled WGS sequence"/>
</dbReference>
<proteinExistence type="predicted"/>
<dbReference type="GO" id="GO:0055052">
    <property type="term" value="C:ATP-binding cassette (ABC) transporter complex, substrate-binding subunit-containing"/>
    <property type="evidence" value="ECO:0007669"/>
    <property type="project" value="TreeGrafter"/>
</dbReference>
<dbReference type="PROSITE" id="PS00211">
    <property type="entry name" value="ABC_TRANSPORTER_1"/>
    <property type="match status" value="1"/>
</dbReference>
<dbReference type="PANTHER" id="PTHR43875">
    <property type="entry name" value="MALTODEXTRIN IMPORT ATP-BINDING PROTEIN MSMX"/>
    <property type="match status" value="1"/>
</dbReference>
<dbReference type="SUPFAM" id="SSF52540">
    <property type="entry name" value="P-loop containing nucleoside triphosphate hydrolases"/>
    <property type="match status" value="1"/>
</dbReference>